<dbReference type="VEuPathDB" id="ToxoDB:BESB_059370"/>
<dbReference type="OrthoDB" id="416441at2759"/>
<keyword evidence="6" id="KW-1185">Reference proteome</keyword>
<dbReference type="GO" id="GO:0008239">
    <property type="term" value="F:dipeptidyl-peptidase activity"/>
    <property type="evidence" value="ECO:0007669"/>
    <property type="project" value="InterPro"/>
</dbReference>
<dbReference type="STRING" id="94643.A0A2A9MI23"/>
<feature type="transmembrane region" description="Helical" evidence="3">
    <location>
        <begin position="568"/>
        <end position="588"/>
    </location>
</feature>
<proteinExistence type="predicted"/>
<dbReference type="KEGG" id="bbes:BESB_059370"/>
<gene>
    <name evidence="5" type="ORF">BESB_059370</name>
</gene>
<dbReference type="Proteomes" id="UP000224006">
    <property type="component" value="Chromosome V"/>
</dbReference>
<feature type="transmembrane region" description="Helical" evidence="3">
    <location>
        <begin position="438"/>
        <end position="459"/>
    </location>
</feature>
<comment type="caution">
    <text evidence="5">The sequence shown here is derived from an EMBL/GenBank/DDBJ whole genome shotgun (WGS) entry which is preliminary data.</text>
</comment>
<feature type="transmembrane region" description="Helical" evidence="3">
    <location>
        <begin position="274"/>
        <end position="290"/>
    </location>
</feature>
<dbReference type="SUPFAM" id="SSF53474">
    <property type="entry name" value="alpha/beta-Hydrolases"/>
    <property type="match status" value="1"/>
</dbReference>
<dbReference type="InterPro" id="IPR008979">
    <property type="entry name" value="Galactose-bd-like_sf"/>
</dbReference>
<dbReference type="Pfam" id="PF08530">
    <property type="entry name" value="PepX_C"/>
    <property type="match status" value="1"/>
</dbReference>
<evidence type="ECO:0000259" key="4">
    <source>
        <dbReference type="SMART" id="SM00939"/>
    </source>
</evidence>
<dbReference type="NCBIfam" id="TIGR00976">
    <property type="entry name" value="CocE_NonD"/>
    <property type="match status" value="1"/>
</dbReference>
<reference evidence="5 6" key="1">
    <citation type="submission" date="2017-09" db="EMBL/GenBank/DDBJ databases">
        <title>Genome sequencing of Besnoitia besnoiti strain Bb-Ger1.</title>
        <authorList>
            <person name="Schares G."/>
            <person name="Venepally P."/>
            <person name="Lorenzi H.A."/>
        </authorList>
    </citation>
    <scope>NUCLEOTIDE SEQUENCE [LARGE SCALE GENOMIC DNA]</scope>
    <source>
        <strain evidence="5 6">Bb-Ger1</strain>
    </source>
</reference>
<feature type="compositionally biased region" description="Basic and acidic residues" evidence="2">
    <location>
        <begin position="1183"/>
        <end position="1199"/>
    </location>
</feature>
<dbReference type="Pfam" id="PF02129">
    <property type="entry name" value="Peptidase_S15"/>
    <property type="match status" value="1"/>
</dbReference>
<dbReference type="SMART" id="SM00939">
    <property type="entry name" value="PepX_C"/>
    <property type="match status" value="1"/>
</dbReference>
<dbReference type="Gene3D" id="2.60.120.260">
    <property type="entry name" value="Galactose-binding domain-like"/>
    <property type="match status" value="1"/>
</dbReference>
<evidence type="ECO:0000256" key="3">
    <source>
        <dbReference type="SAM" id="Phobius"/>
    </source>
</evidence>
<evidence type="ECO:0000313" key="6">
    <source>
        <dbReference type="Proteomes" id="UP000224006"/>
    </source>
</evidence>
<keyword evidence="3" id="KW-0812">Transmembrane</keyword>
<feature type="compositionally biased region" description="Polar residues" evidence="2">
    <location>
        <begin position="25"/>
        <end position="34"/>
    </location>
</feature>
<feature type="transmembrane region" description="Helical" evidence="3">
    <location>
        <begin position="229"/>
        <end position="254"/>
    </location>
</feature>
<name>A0A2A9MI23_BESBE</name>
<dbReference type="InterPro" id="IPR029058">
    <property type="entry name" value="AB_hydrolase_fold"/>
</dbReference>
<keyword evidence="3" id="KW-0472">Membrane</keyword>
<evidence type="ECO:0000256" key="2">
    <source>
        <dbReference type="SAM" id="MobiDB-lite"/>
    </source>
</evidence>
<feature type="compositionally biased region" description="Basic and acidic residues" evidence="2">
    <location>
        <begin position="78"/>
        <end position="91"/>
    </location>
</feature>
<feature type="region of interest" description="Disordered" evidence="2">
    <location>
        <begin position="53"/>
        <end position="93"/>
    </location>
</feature>
<feature type="transmembrane region" description="Helical" evidence="3">
    <location>
        <begin position="533"/>
        <end position="556"/>
    </location>
</feature>
<feature type="compositionally biased region" description="Low complexity" evidence="2">
    <location>
        <begin position="1223"/>
        <end position="1237"/>
    </location>
</feature>
<evidence type="ECO:0000313" key="5">
    <source>
        <dbReference type="EMBL" id="PFH35050.1"/>
    </source>
</evidence>
<keyword evidence="3" id="KW-1133">Transmembrane helix</keyword>
<dbReference type="InterPro" id="IPR000383">
    <property type="entry name" value="Xaa-Pro-like_dom"/>
</dbReference>
<dbReference type="EMBL" id="NWUJ01000005">
    <property type="protein sequence ID" value="PFH35050.1"/>
    <property type="molecule type" value="Genomic_DNA"/>
</dbReference>
<keyword evidence="1 5" id="KW-0378">Hydrolase</keyword>
<dbReference type="SUPFAM" id="SSF49785">
    <property type="entry name" value="Galactose-binding domain-like"/>
    <property type="match status" value="1"/>
</dbReference>
<dbReference type="InterPro" id="IPR013736">
    <property type="entry name" value="Xaa-Pro_dipept_C"/>
</dbReference>
<accession>A0A2A9MI23</accession>
<evidence type="ECO:0000256" key="1">
    <source>
        <dbReference type="ARBA" id="ARBA00022801"/>
    </source>
</evidence>
<feature type="region of interest" description="Disordered" evidence="2">
    <location>
        <begin position="1169"/>
        <end position="1242"/>
    </location>
</feature>
<dbReference type="Gene3D" id="3.40.50.1820">
    <property type="entry name" value="alpha/beta hydrolase"/>
    <property type="match status" value="2"/>
</dbReference>
<feature type="region of interest" description="Disordered" evidence="2">
    <location>
        <begin position="682"/>
        <end position="703"/>
    </location>
</feature>
<feature type="region of interest" description="Disordered" evidence="2">
    <location>
        <begin position="1"/>
        <end position="34"/>
    </location>
</feature>
<organism evidence="5 6">
    <name type="scientific">Besnoitia besnoiti</name>
    <name type="common">Apicomplexan protozoan</name>
    <dbReference type="NCBI Taxonomy" id="94643"/>
    <lineage>
        <taxon>Eukaryota</taxon>
        <taxon>Sar</taxon>
        <taxon>Alveolata</taxon>
        <taxon>Apicomplexa</taxon>
        <taxon>Conoidasida</taxon>
        <taxon>Coccidia</taxon>
        <taxon>Eucoccidiorida</taxon>
        <taxon>Eimeriorina</taxon>
        <taxon>Sarcocystidae</taxon>
        <taxon>Besnoitia</taxon>
    </lineage>
</organism>
<sequence>MEQRHGKLSRPPPSLENPAACGQCDSEQSTLSTSVGCLSPCCGTVATTTASVSPVVDESPSSAGNSSTSHPGSTASSRVDKADPEGRDEGLVGRGKNKHTELLFHPASRRRPTLSAQFLLKASNYSSQNVNYSSRGSATPANVGRLSDALDSIAREMKRLDGRRRLTASSLVPSILAELNLSPRADARALKHARRGLHLWSPRAQSSSAKTSPHPSDFAGKLDMLTKQLLVFSYSFVAFHTLALHFCPSLYSALRFGPQLNTNPLLQQPHPDSLFGFFFFFINTSIHVFVKRGVSAALIHAGLLHLARLVIVRGTGPQKSLSRKKGIAKVHAQFLPPAVPFMSSRERNPQRIMTADGYVGSAAQSPACAPKSTCIASAIGDPSPLAFSAAWGPIERPRKPETVRNLRAHGLPEAKYLAAAHARCPGEIRRRMRFVSRVLAVACFLSLFVTITAFLWGGWPAKAVGFPDIYLGSLTKKGSFLGPETLRSALRSPTAEATLDRIKTFRQESIVSPTMSSRSVLAKWSLDASKGLMYYQLIVFAGFGFLLDIWGAWTKVRLIRQFLRPRDLVIPAVAFTVAMSYAAVNLHGIPACNGNDKHWVDFRTQEMAAHVNTHTHDKVNTPPLLYSVYIPMRDGIEIAADVYLPKPYYETAEKLASHQHRIDMLDRALKKTTERLQVLHSQDARNNDRGGDAGQVNLGEGRDPKLPRKTVFKRYQEIRNLQSFQAHVEKRLKEERADYDTILASVKKLPTYLDITRYNRRTEVYWPLSMLRMWKNPRGATVNVWSFTAQQAFTANGYAVVVVDSRGTGASFGERYVDLSEVEIQDFSEIVAWIKSQWFSNGKIGGGGLSYDGMTGLNAAAEGGIDAVLSLFTPMHVFGDLLVPGGVICSSFLKDYAGMTYGFERTGSPVAHILNNPWKYPLHVLLGFSVAFGPGSGVFGREGDLAIAIARHRKNWDMAHTIKMVEYYDDVVTLHNNETASAAEFGIHETVMRKLAERNVSVYVVGGYCDSASVRGASRLYDYMKRNAPTSKSKLLLGSWSHGGRRSCNPYAGSFPCFEADQYLDAVRFFDCRLKGECWGGIEDEPSVHYWQVGAEEWRTSEYFPPERQMSYVDFHLNNEKFVNLNRLECKRTSSGASLLALGKPADVCLSPQFSLSLGDNAAPKCPLPTSPFTVRTPGARGVSERTAKQPRKLDENDIKRRKSEQQSTTLAKQKHGTDDTHGSSSAHSSAQPSTPHSADEAHMASPFSLPVLLPATFDLRLSTFEHRLHDLVQSITLHWQQLQTHVELLLRQARDHQLTTEDERGNQIQQPLTISSIIGVALAGFEEGWGEASDDLHHAYPRRTAAARAGIQHSAHSEDTRRAITKKPTVGRLKDSFSILETDPNAYSMSLDARRGTARLPEAYIRPSLAREIPIAAGSEKETLDKREPRLTLAKKLLLKKFPSKLSPRLHYDVEYFATTGVFSRWVIAQHPFRQAIHYGNRLFARRVRPDFPINLSPLPGAGGESFHPSPFYLDSMHASLLSWTSGVLLEDMDVVGSAWVHLQMFVKSCTDISVFVYLEDVEVNGGYSHYVTEGKIVVSHRPVKVKTESPIGSPDTVFRSFTKSSRVPLNSSGELIEFTMPLEPVSWTFKKGHSIRLSLAGSDVDNFEPAVQNRMILPRQWTVITANAKLRLPVHHTNAVGDGRTEG</sequence>
<dbReference type="RefSeq" id="XP_029219059.1">
    <property type="nucleotide sequence ID" value="XM_029364351.1"/>
</dbReference>
<dbReference type="GeneID" id="40310865"/>
<feature type="domain" description="Xaa-Pro dipeptidyl-peptidase C-terminal" evidence="4">
    <location>
        <begin position="1431"/>
        <end position="1675"/>
    </location>
</feature>
<protein>
    <submittedName>
        <fullName evidence="5">Hydrolase CocE/NonD family protein</fullName>
    </submittedName>
</protein>
<dbReference type="InterPro" id="IPR005674">
    <property type="entry name" value="CocE/Ser_esterase"/>
</dbReference>
<feature type="compositionally biased region" description="Low complexity" evidence="2">
    <location>
        <begin position="53"/>
        <end position="77"/>
    </location>
</feature>
<feature type="compositionally biased region" description="Basic and acidic residues" evidence="2">
    <location>
        <begin position="682"/>
        <end position="691"/>
    </location>
</feature>